<reference evidence="1 2" key="1">
    <citation type="submission" date="2020-08" db="EMBL/GenBank/DDBJ databases">
        <title>A Genomic Blueprint of the Chicken Gut Microbiome.</title>
        <authorList>
            <person name="Gilroy R."/>
            <person name="Ravi A."/>
            <person name="Getino M."/>
            <person name="Pursley I."/>
            <person name="Horton D.L."/>
            <person name="Alikhan N.-F."/>
            <person name="Baker D."/>
            <person name="Gharbi K."/>
            <person name="Hall N."/>
            <person name="Watson M."/>
            <person name="Adriaenssens E.M."/>
            <person name="Foster-Nyarko E."/>
            <person name="Jarju S."/>
            <person name="Secka A."/>
            <person name="Antonio M."/>
            <person name="Oren A."/>
            <person name="Chaudhuri R."/>
            <person name="La Ragione R.M."/>
            <person name="Hildebrand F."/>
            <person name="Pallen M.J."/>
        </authorList>
    </citation>
    <scope>NUCLEOTIDE SEQUENCE [LARGE SCALE GENOMIC DNA]</scope>
    <source>
        <strain evidence="1 2">Sa3CUA8</strain>
    </source>
</reference>
<dbReference type="Pfam" id="PF13692">
    <property type="entry name" value="Glyco_trans_1_4"/>
    <property type="match status" value="1"/>
</dbReference>
<keyword evidence="2" id="KW-1185">Reference proteome</keyword>
<dbReference type="Gene3D" id="3.40.50.2000">
    <property type="entry name" value="Glycogen Phosphorylase B"/>
    <property type="match status" value="2"/>
</dbReference>
<dbReference type="RefSeq" id="WP_191690203.1">
    <property type="nucleotide sequence ID" value="NZ_JACSQY010000007.1"/>
</dbReference>
<proteinExistence type="predicted"/>
<dbReference type="Proteomes" id="UP000659496">
    <property type="component" value="Unassembled WGS sequence"/>
</dbReference>
<gene>
    <name evidence="1" type="ORF">H9659_10440</name>
</gene>
<dbReference type="EMBL" id="JACSQY010000007">
    <property type="protein sequence ID" value="MBD7908748.1"/>
    <property type="molecule type" value="Genomic_DNA"/>
</dbReference>
<dbReference type="PANTHER" id="PTHR45947">
    <property type="entry name" value="SULFOQUINOVOSYL TRANSFERASE SQD2"/>
    <property type="match status" value="1"/>
</dbReference>
<accession>A0ABR8PKP5</accession>
<dbReference type="PANTHER" id="PTHR45947:SF3">
    <property type="entry name" value="SULFOQUINOVOSYL TRANSFERASE SQD2"/>
    <property type="match status" value="1"/>
</dbReference>
<comment type="caution">
    <text evidence="1">The sequence shown here is derived from an EMBL/GenBank/DDBJ whole genome shotgun (WGS) entry which is preliminary data.</text>
</comment>
<organism evidence="1 2">
    <name type="scientific">Sporosarcina gallistercoris</name>
    <dbReference type="NCBI Taxonomy" id="2762245"/>
    <lineage>
        <taxon>Bacteria</taxon>
        <taxon>Bacillati</taxon>
        <taxon>Bacillota</taxon>
        <taxon>Bacilli</taxon>
        <taxon>Bacillales</taxon>
        <taxon>Caryophanaceae</taxon>
        <taxon>Sporosarcina</taxon>
    </lineage>
</organism>
<dbReference type="SUPFAM" id="SSF53756">
    <property type="entry name" value="UDP-Glycosyltransferase/glycogen phosphorylase"/>
    <property type="match status" value="1"/>
</dbReference>
<dbReference type="InterPro" id="IPR050194">
    <property type="entry name" value="Glycosyltransferase_grp1"/>
</dbReference>
<name>A0ABR8PKP5_9BACL</name>
<evidence type="ECO:0000313" key="1">
    <source>
        <dbReference type="EMBL" id="MBD7908748.1"/>
    </source>
</evidence>
<dbReference type="CDD" id="cd03801">
    <property type="entry name" value="GT4_PimA-like"/>
    <property type="match status" value="1"/>
</dbReference>
<evidence type="ECO:0000313" key="2">
    <source>
        <dbReference type="Proteomes" id="UP000659496"/>
    </source>
</evidence>
<sequence length="393" mass="44749">MNILFITHRKPKVPGKGDQVRAFQQIRSLLGKGHTVHYLYQENDEAYWCCAASLMNGSNEEKFKMKAKNNNFSIIRSFFLKKYPLSVSLASFPILNVLLERILSETHYDIIHVQSKMLHNFPLLTIPNSKLIVDYIDAISLNLERRYRWSKNPFEKLVVGGELGRMKKYEMFIKTQSSKAIITSLADKDFLHSRRVSEVDVVPNYIDLSYFYRNPLENRKNALVFTGTMNYAPNVDAAKRLVKEIYLPLKAKIPDLECWLVGANPAADIKKLNKIPGVVVTGFVEDIRPWQWKAAVYVCPLRFGAGQQNKILEAAGLGCPIVMSTITNSGIGFTHQEEAFVCEHNDEFVTQIERLLHDHELAETVTVKASDFVSEHFSQKKVTDQLIGAYTAS</sequence>
<protein>
    <submittedName>
        <fullName evidence="1">Glycosyltransferase</fullName>
    </submittedName>
</protein>